<gene>
    <name evidence="3" type="ORF">Tco_1124067</name>
</gene>
<name>A0ABQ5J7Y4_9ASTR</name>
<proteinExistence type="predicted"/>
<accession>A0ABQ5J7Y4</accession>
<keyword evidence="4" id="KW-1185">Reference proteome</keyword>
<dbReference type="EMBL" id="BQNB010021559">
    <property type="protein sequence ID" value="GJU07637.1"/>
    <property type="molecule type" value="Genomic_DNA"/>
</dbReference>
<evidence type="ECO:0000313" key="4">
    <source>
        <dbReference type="Proteomes" id="UP001151760"/>
    </source>
</evidence>
<organism evidence="3 4">
    <name type="scientific">Tanacetum coccineum</name>
    <dbReference type="NCBI Taxonomy" id="301880"/>
    <lineage>
        <taxon>Eukaryota</taxon>
        <taxon>Viridiplantae</taxon>
        <taxon>Streptophyta</taxon>
        <taxon>Embryophyta</taxon>
        <taxon>Tracheophyta</taxon>
        <taxon>Spermatophyta</taxon>
        <taxon>Magnoliopsida</taxon>
        <taxon>eudicotyledons</taxon>
        <taxon>Gunneridae</taxon>
        <taxon>Pentapetalae</taxon>
        <taxon>asterids</taxon>
        <taxon>campanulids</taxon>
        <taxon>Asterales</taxon>
        <taxon>Asteraceae</taxon>
        <taxon>Asteroideae</taxon>
        <taxon>Anthemideae</taxon>
        <taxon>Anthemidinae</taxon>
        <taxon>Tanacetum</taxon>
    </lineage>
</organism>
<keyword evidence="1" id="KW-0489">Methyltransferase</keyword>
<comment type="caution">
    <text evidence="3">The sequence shown here is derived from an EMBL/GenBank/DDBJ whole genome shotgun (WGS) entry which is preliminary data.</text>
</comment>
<dbReference type="InterPro" id="IPR004159">
    <property type="entry name" value="Put_SAM_MeTrfase"/>
</dbReference>
<dbReference type="Pfam" id="PF03141">
    <property type="entry name" value="Methyltransf_29"/>
    <property type="match status" value="1"/>
</dbReference>
<protein>
    <submittedName>
        <fullName evidence="3">Zinc finger, CCHC-type containing protein</fullName>
    </submittedName>
</protein>
<evidence type="ECO:0000256" key="2">
    <source>
        <dbReference type="ARBA" id="ARBA00023180"/>
    </source>
</evidence>
<reference evidence="3" key="1">
    <citation type="journal article" date="2022" name="Int. J. Mol. Sci.">
        <title>Draft Genome of Tanacetum Coccineum: Genomic Comparison of Closely Related Tanacetum-Family Plants.</title>
        <authorList>
            <person name="Yamashiro T."/>
            <person name="Shiraishi A."/>
            <person name="Nakayama K."/>
            <person name="Satake H."/>
        </authorList>
    </citation>
    <scope>NUCLEOTIDE SEQUENCE</scope>
</reference>
<evidence type="ECO:0000313" key="3">
    <source>
        <dbReference type="EMBL" id="GJU07637.1"/>
    </source>
</evidence>
<keyword evidence="2" id="KW-0325">Glycoprotein</keyword>
<evidence type="ECO:0000256" key="1">
    <source>
        <dbReference type="ARBA" id="ARBA00022603"/>
    </source>
</evidence>
<dbReference type="Proteomes" id="UP001151760">
    <property type="component" value="Unassembled WGS sequence"/>
</dbReference>
<reference evidence="3" key="2">
    <citation type="submission" date="2022-01" db="EMBL/GenBank/DDBJ databases">
        <authorList>
            <person name="Yamashiro T."/>
            <person name="Shiraishi A."/>
            <person name="Satake H."/>
            <person name="Nakayama K."/>
        </authorList>
    </citation>
    <scope>NUCLEOTIDE SEQUENCE</scope>
</reference>
<keyword evidence="1" id="KW-0808">Transferase</keyword>
<sequence>MTALKFVDSHNMVAYLEWPTDSDDFTEIVDFLNANLIGYALTVSPTIYVSCVDQFWSTAKAQIINEETQIHALVISKKIVITESFVRRDLLADEDGTDCLPTTTIFENLKLMRLGLGSMVSSYFEEFRLVYAGKYMMEVDRVLRPGGFWVLLGPPMNWKRNYISWQLPKEDFEQEENNIE</sequence>